<reference evidence="1" key="1">
    <citation type="submission" date="2021-03" db="EMBL/GenBank/DDBJ databases">
        <authorList>
            <consortium name="DOE Joint Genome Institute"/>
            <person name="Ahrendt S."/>
            <person name="Looney B.P."/>
            <person name="Miyauchi S."/>
            <person name="Morin E."/>
            <person name="Drula E."/>
            <person name="Courty P.E."/>
            <person name="Chicoki N."/>
            <person name="Fauchery L."/>
            <person name="Kohler A."/>
            <person name="Kuo A."/>
            <person name="Labutti K."/>
            <person name="Pangilinan J."/>
            <person name="Lipzen A."/>
            <person name="Riley R."/>
            <person name="Andreopoulos W."/>
            <person name="He G."/>
            <person name="Johnson J."/>
            <person name="Barry K.W."/>
            <person name="Grigoriev I.V."/>
            <person name="Nagy L."/>
            <person name="Hibbett D."/>
            <person name="Henrissat B."/>
            <person name="Matheny P.B."/>
            <person name="Labbe J."/>
            <person name="Martin F."/>
        </authorList>
    </citation>
    <scope>NUCLEOTIDE SEQUENCE</scope>
    <source>
        <strain evidence="1">HHB10654</strain>
    </source>
</reference>
<evidence type="ECO:0000313" key="2">
    <source>
        <dbReference type="Proteomes" id="UP000814140"/>
    </source>
</evidence>
<dbReference type="EMBL" id="MU277264">
    <property type="protein sequence ID" value="KAI0056456.1"/>
    <property type="molecule type" value="Genomic_DNA"/>
</dbReference>
<keyword evidence="2" id="KW-1185">Reference proteome</keyword>
<accession>A0ACB8SKN9</accession>
<sequence>MSLLMLLRPTGRMRGSCSVKFFSSPSSEGRKTQRRSSPIILRTLDPERLEHQDFFDLSLRRWRSFMVQNMSSGTNSLPAYSKRLMTFHPRDGFPDGTHGFFYYNPPTPPDTVLGEVRFRVTTSNDPASFASGSDLKLPDGQPWNVPPSFITPRFQLGEALMQLLLAEKLVNQTQLDIWDRLPRQNSPFLTQLEQPFPVDFSSHAWTCWLVSEHGVMKWKVYNKTFTRPTAEVGPHTNFEPTVLGKALVRWEMSKLEIHAGKPVLVLRLVKALTDLTVVPKWAHRVTVPLEGELIHRKRNRVWKHDFSLHKNRSTRGLLEIFLPNHDWPGEKKSGDNDK</sequence>
<proteinExistence type="predicted"/>
<dbReference type="Proteomes" id="UP000814140">
    <property type="component" value="Unassembled WGS sequence"/>
</dbReference>
<evidence type="ECO:0000313" key="1">
    <source>
        <dbReference type="EMBL" id="KAI0056456.1"/>
    </source>
</evidence>
<comment type="caution">
    <text evidence="1">The sequence shown here is derived from an EMBL/GenBank/DDBJ whole genome shotgun (WGS) entry which is preliminary data.</text>
</comment>
<reference evidence="1" key="2">
    <citation type="journal article" date="2022" name="New Phytol.">
        <title>Evolutionary transition to the ectomycorrhizal habit in the genomes of a hyperdiverse lineage of mushroom-forming fungi.</title>
        <authorList>
            <person name="Looney B."/>
            <person name="Miyauchi S."/>
            <person name="Morin E."/>
            <person name="Drula E."/>
            <person name="Courty P.E."/>
            <person name="Kohler A."/>
            <person name="Kuo A."/>
            <person name="LaButti K."/>
            <person name="Pangilinan J."/>
            <person name="Lipzen A."/>
            <person name="Riley R."/>
            <person name="Andreopoulos W."/>
            <person name="He G."/>
            <person name="Johnson J."/>
            <person name="Nolan M."/>
            <person name="Tritt A."/>
            <person name="Barry K.W."/>
            <person name="Grigoriev I.V."/>
            <person name="Nagy L.G."/>
            <person name="Hibbett D."/>
            <person name="Henrissat B."/>
            <person name="Matheny P.B."/>
            <person name="Labbe J."/>
            <person name="Martin F.M."/>
        </authorList>
    </citation>
    <scope>NUCLEOTIDE SEQUENCE</scope>
    <source>
        <strain evidence="1">HHB10654</strain>
    </source>
</reference>
<organism evidence="1 2">
    <name type="scientific">Artomyces pyxidatus</name>
    <dbReference type="NCBI Taxonomy" id="48021"/>
    <lineage>
        <taxon>Eukaryota</taxon>
        <taxon>Fungi</taxon>
        <taxon>Dikarya</taxon>
        <taxon>Basidiomycota</taxon>
        <taxon>Agaricomycotina</taxon>
        <taxon>Agaricomycetes</taxon>
        <taxon>Russulales</taxon>
        <taxon>Auriscalpiaceae</taxon>
        <taxon>Artomyces</taxon>
    </lineage>
</organism>
<protein>
    <submittedName>
        <fullName evidence="1">Uncharacterized protein</fullName>
    </submittedName>
</protein>
<gene>
    <name evidence="1" type="ORF">BV25DRAFT_1920998</name>
</gene>
<name>A0ACB8SKN9_9AGAM</name>